<dbReference type="AlphaFoldDB" id="A0A1E7Z9Z4"/>
<dbReference type="PANTHER" id="PTHR43095">
    <property type="entry name" value="SUGAR KINASE"/>
    <property type="match status" value="1"/>
</dbReference>
<dbReference type="Pfam" id="PF00370">
    <property type="entry name" value="FGGY_N"/>
    <property type="match status" value="1"/>
</dbReference>
<sequence>MQEKSMLKAVLDIGKTHIKLLLVKNGKECASFSCKNAPIEGMYPQADVDGIWNWLTETLRSCSLTPQIQGFVVTTHGATAALINDALPREDALVLPVLDYEFAGIEACSDNYQKVRPDFEDTLSPALPAGLNLGRQLFWLQSKFADQFSSATTILMYPQYWAWRLGADMATEVTSLGCHTDMWNPQKQDYSTLISACGWQEKLPELRNAWDCLEKVSEDVAKQTGLSQDCEIFAGIHDSNASLLRYLSMAQDGESFNVISTGTWTILMQVNGSTETLAKHRDTLANVDIHRNPVSCARFMGGREYEKICTTLGGNIRMSAEAADIQKALDEGWMVTPDFSQGNGPFGGLTPQLLCPPSPEAPQAIATLYCALLIDQRLNDLNSTGTIYIEGAFLKNPMLCQLVSQLRPQQKVMLSRDNTGTVMGAASLVHYNSSEQSALDVITCEPAAFDGLEAYRAKWFSYIN</sequence>
<dbReference type="Gene3D" id="3.30.420.40">
    <property type="match status" value="2"/>
</dbReference>
<keyword evidence="2" id="KW-0808">Transferase</keyword>
<dbReference type="InterPro" id="IPR049382">
    <property type="entry name" value="FGGY_C_2"/>
</dbReference>
<keyword evidence="3 6" id="KW-0418">Kinase</keyword>
<dbReference type="GO" id="GO:0005975">
    <property type="term" value="P:carbohydrate metabolic process"/>
    <property type="evidence" value="ECO:0007669"/>
    <property type="project" value="InterPro"/>
</dbReference>
<gene>
    <name evidence="6" type="ORF">BFC18_14340</name>
</gene>
<dbReference type="InterPro" id="IPR050406">
    <property type="entry name" value="FGGY_Carb_Kinase"/>
</dbReference>
<dbReference type="InterPro" id="IPR018484">
    <property type="entry name" value="FGGY_N"/>
</dbReference>
<name>A0A1E7Z9Z4_9ALTE</name>
<comment type="caution">
    <text evidence="6">The sequence shown here is derived from an EMBL/GenBank/DDBJ whole genome shotgun (WGS) entry which is preliminary data.</text>
</comment>
<evidence type="ECO:0000256" key="3">
    <source>
        <dbReference type="ARBA" id="ARBA00022777"/>
    </source>
</evidence>
<dbReference type="SUPFAM" id="SSF53067">
    <property type="entry name" value="Actin-like ATPase domain"/>
    <property type="match status" value="2"/>
</dbReference>
<evidence type="ECO:0000313" key="6">
    <source>
        <dbReference type="EMBL" id="OFC70348.1"/>
    </source>
</evidence>
<organism evidence="6 7">
    <name type="scientific">Alteromonas confluentis</name>
    <dbReference type="NCBI Taxonomy" id="1656094"/>
    <lineage>
        <taxon>Bacteria</taxon>
        <taxon>Pseudomonadati</taxon>
        <taxon>Pseudomonadota</taxon>
        <taxon>Gammaproteobacteria</taxon>
        <taxon>Alteromonadales</taxon>
        <taxon>Alteromonadaceae</taxon>
        <taxon>Alteromonas/Salinimonas group</taxon>
        <taxon>Alteromonas</taxon>
    </lineage>
</organism>
<dbReference type="EMBL" id="MDHN01000029">
    <property type="protein sequence ID" value="OFC70348.1"/>
    <property type="molecule type" value="Genomic_DNA"/>
</dbReference>
<proteinExistence type="inferred from homology"/>
<accession>A0A1E7Z9Z4</accession>
<dbReference type="PANTHER" id="PTHR43095:SF5">
    <property type="entry name" value="XYLULOSE KINASE"/>
    <property type="match status" value="1"/>
</dbReference>
<evidence type="ECO:0000256" key="2">
    <source>
        <dbReference type="ARBA" id="ARBA00022679"/>
    </source>
</evidence>
<dbReference type="InterPro" id="IPR043129">
    <property type="entry name" value="ATPase_NBD"/>
</dbReference>
<evidence type="ECO:0000313" key="7">
    <source>
        <dbReference type="Proteomes" id="UP000175691"/>
    </source>
</evidence>
<protein>
    <submittedName>
        <fullName evidence="6">L-fuculose kinase</fullName>
    </submittedName>
</protein>
<dbReference type="CDD" id="cd07772">
    <property type="entry name" value="ASKHA_NBD_FGGY_NaCK-like"/>
    <property type="match status" value="1"/>
</dbReference>
<keyword evidence="7" id="KW-1185">Reference proteome</keyword>
<dbReference type="Pfam" id="PF21546">
    <property type="entry name" value="FGGY_C_2"/>
    <property type="match status" value="1"/>
</dbReference>
<dbReference type="RefSeq" id="WP_070125991.1">
    <property type="nucleotide sequence ID" value="NZ_MDHN01000029.1"/>
</dbReference>
<dbReference type="GO" id="GO:0016301">
    <property type="term" value="F:kinase activity"/>
    <property type="evidence" value="ECO:0007669"/>
    <property type="project" value="UniProtKB-KW"/>
</dbReference>
<feature type="domain" description="Carbohydrate kinase FGGY N-terminal" evidence="4">
    <location>
        <begin position="10"/>
        <end position="244"/>
    </location>
</feature>
<dbReference type="Proteomes" id="UP000175691">
    <property type="component" value="Unassembled WGS sequence"/>
</dbReference>
<comment type="similarity">
    <text evidence="1">Belongs to the FGGY kinase family.</text>
</comment>
<evidence type="ECO:0000259" key="5">
    <source>
        <dbReference type="Pfam" id="PF21546"/>
    </source>
</evidence>
<evidence type="ECO:0000256" key="1">
    <source>
        <dbReference type="ARBA" id="ARBA00009156"/>
    </source>
</evidence>
<reference evidence="6 7" key="1">
    <citation type="submission" date="2016-08" db="EMBL/GenBank/DDBJ databases">
        <authorList>
            <person name="Seilhamer J.J."/>
        </authorList>
    </citation>
    <scope>NUCLEOTIDE SEQUENCE [LARGE SCALE GENOMIC DNA]</scope>
    <source>
        <strain evidence="6 7">KCTC 42603</strain>
    </source>
</reference>
<feature type="domain" description="Carbohydrate kinase FGGY C-terminal" evidence="5">
    <location>
        <begin position="254"/>
        <end position="431"/>
    </location>
</feature>
<dbReference type="STRING" id="1656094.BFC18_14340"/>
<evidence type="ECO:0000259" key="4">
    <source>
        <dbReference type="Pfam" id="PF00370"/>
    </source>
</evidence>